<reference evidence="1" key="1">
    <citation type="submission" date="2023-07" db="EMBL/GenBank/DDBJ databases">
        <title>Black Yeasts Isolated from many extreme environments.</title>
        <authorList>
            <person name="Coleine C."/>
            <person name="Stajich J.E."/>
            <person name="Selbmann L."/>
        </authorList>
    </citation>
    <scope>NUCLEOTIDE SEQUENCE</scope>
    <source>
        <strain evidence="1">CCFEE 5714</strain>
    </source>
</reference>
<organism evidence="1 2">
    <name type="scientific">Vermiconidia calcicola</name>
    <dbReference type="NCBI Taxonomy" id="1690605"/>
    <lineage>
        <taxon>Eukaryota</taxon>
        <taxon>Fungi</taxon>
        <taxon>Dikarya</taxon>
        <taxon>Ascomycota</taxon>
        <taxon>Pezizomycotina</taxon>
        <taxon>Dothideomycetes</taxon>
        <taxon>Dothideomycetidae</taxon>
        <taxon>Mycosphaerellales</taxon>
        <taxon>Extremaceae</taxon>
        <taxon>Vermiconidia</taxon>
    </lineage>
</organism>
<proteinExistence type="predicted"/>
<name>A0ACC3N341_9PEZI</name>
<protein>
    <submittedName>
        <fullName evidence="1">Uncharacterized protein</fullName>
    </submittedName>
</protein>
<evidence type="ECO:0000313" key="1">
    <source>
        <dbReference type="EMBL" id="KAK3708403.1"/>
    </source>
</evidence>
<keyword evidence="2" id="KW-1185">Reference proteome</keyword>
<gene>
    <name evidence="1" type="ORF">LTR37_011499</name>
</gene>
<evidence type="ECO:0000313" key="2">
    <source>
        <dbReference type="Proteomes" id="UP001281147"/>
    </source>
</evidence>
<dbReference type="EMBL" id="JAUTXU010000101">
    <property type="protein sequence ID" value="KAK3708403.1"/>
    <property type="molecule type" value="Genomic_DNA"/>
</dbReference>
<accession>A0ACC3N341</accession>
<dbReference type="Proteomes" id="UP001281147">
    <property type="component" value="Unassembled WGS sequence"/>
</dbReference>
<sequence>MAPINSACASCGKTDGLKHCARCKQVSYCSPVCQKTGWKEHKKDCRFTVSTTNGDEPSTSALSILRYTTASPLTSAATDSAASIVVMSAFNTAEIRMAVLSLLLAKDLLSAQGVCRLWYRHITLEDTLQQRLFLKAGPGKLVMTAGEGDEKAIQARNEKQADHAQMTKSGDATLYVFNAKEESSANLEKAKVPIILNPFFTKLWPQHPTNMTTAPYITLPSQSKTASCRRMQLTSPPMVQLDASVWATRPNGKGTQLRPSTGRVPTGVTLGHVADLLLSISSRLTLHWVSIDGHAWWAMSTDALVAPRNGTDGGDNASIPEVYVNPSNGIAFPGFL</sequence>
<comment type="caution">
    <text evidence="1">The sequence shown here is derived from an EMBL/GenBank/DDBJ whole genome shotgun (WGS) entry which is preliminary data.</text>
</comment>